<evidence type="ECO:0000313" key="2">
    <source>
        <dbReference type="EMBL" id="CAL10374.1"/>
    </source>
</evidence>
<feature type="signal peptide" evidence="1">
    <location>
        <begin position="1"/>
        <end position="21"/>
    </location>
</feature>
<dbReference type="GO" id="GO:0009289">
    <property type="term" value="C:pilus"/>
    <property type="evidence" value="ECO:0007669"/>
    <property type="project" value="InterPro"/>
</dbReference>
<dbReference type="OrthoDB" id="6478953at2"/>
<dbReference type="HOGENOM" id="CLU_115448_0_0_6"/>
<organism evidence="2 3">
    <name type="scientific">Yersinia enterocolitica serotype O:8 / biotype 1B (strain NCTC 13174 / 8081)</name>
    <dbReference type="NCBI Taxonomy" id="393305"/>
    <lineage>
        <taxon>Bacteria</taxon>
        <taxon>Pseudomonadati</taxon>
        <taxon>Pseudomonadota</taxon>
        <taxon>Gammaproteobacteria</taxon>
        <taxon>Enterobacterales</taxon>
        <taxon>Yersiniaceae</taxon>
        <taxon>Yersinia</taxon>
    </lineage>
</organism>
<feature type="chain" id="PRO_5002635202" evidence="1">
    <location>
        <begin position="22"/>
        <end position="158"/>
    </location>
</feature>
<protein>
    <submittedName>
        <fullName evidence="2">Exported protein</fullName>
    </submittedName>
</protein>
<name>A1JID6_YERE8</name>
<dbReference type="Proteomes" id="UP000000642">
    <property type="component" value="Chromosome"/>
</dbReference>
<dbReference type="AlphaFoldDB" id="A1JID6"/>
<accession>A1JID6</accession>
<proteinExistence type="predicted"/>
<dbReference type="EMBL" id="AM286415">
    <property type="protein sequence ID" value="CAL10374.1"/>
    <property type="molecule type" value="Genomic_DNA"/>
</dbReference>
<keyword evidence="1" id="KW-0732">Signal</keyword>
<sequence>MKKTLLSIVTIAILASSSANAAPVEKDIAIEAKIVSAIKLTKNSGRALDAIKMTYDPVKNDGHFTHTEQIKFTSLGGTKIKVSLREAFAMLNSNNKTFTDYKVNIEGKELKNGSAAEFFDLTNTDFSGSLNISAKQPIDAVDGEIYTGVLKLSIEAEA</sequence>
<dbReference type="KEGG" id="yen:YE0240"/>
<dbReference type="Pfam" id="PF04449">
    <property type="entry name" value="Fimbrial_CS1"/>
    <property type="match status" value="1"/>
</dbReference>
<gene>
    <name evidence="2" type="ordered locus">YE0240</name>
</gene>
<dbReference type="eggNOG" id="ENOG502ZTCI">
    <property type="taxonomic scope" value="Bacteria"/>
</dbReference>
<dbReference type="RefSeq" id="WP_011815361.1">
    <property type="nucleotide sequence ID" value="NC_008800.1"/>
</dbReference>
<dbReference type="Gene3D" id="2.60.40.2040">
    <property type="entry name" value="CFA/I fimbrial subunit E, pilin domain"/>
    <property type="match status" value="1"/>
</dbReference>
<dbReference type="InterPro" id="IPR007540">
    <property type="entry name" value="Fimbrial_CS1-type"/>
</dbReference>
<dbReference type="PATRIC" id="fig|393305.7.peg.332"/>
<evidence type="ECO:0000256" key="1">
    <source>
        <dbReference type="SAM" id="SignalP"/>
    </source>
</evidence>
<evidence type="ECO:0000313" key="3">
    <source>
        <dbReference type="Proteomes" id="UP000000642"/>
    </source>
</evidence>
<reference evidence="2 3" key="1">
    <citation type="journal article" date="2006" name="PLoS Genet.">
        <title>The complete genome sequence and comparative genome analysis of the high pathogenicity Yersinia enterocolitica strain 8081.</title>
        <authorList>
            <person name="Thomson N.R."/>
            <person name="Howard S."/>
            <person name="Wren B.W."/>
            <person name="Holden M.T.G."/>
            <person name="Crossman L."/>
            <person name="Challis G.L."/>
            <person name="Churcher C."/>
            <person name="Mungall K."/>
            <person name="Brooks K."/>
            <person name="Chillingworth T."/>
            <person name="Feltwell T."/>
            <person name="Abdellah Z."/>
            <person name="Hauser H."/>
            <person name="Jagels K."/>
            <person name="Maddison M."/>
            <person name="Moule S."/>
            <person name="Sanders M."/>
            <person name="Whitehead S."/>
            <person name="Quail M.A."/>
            <person name="Dougan G."/>
            <person name="Parkhill J."/>
            <person name="Prentice M.B."/>
        </authorList>
    </citation>
    <scope>NUCLEOTIDE SEQUENCE [LARGE SCALE GENOMIC DNA]</scope>
    <source>
        <strain evidence="3">NCTC 13174 / 8081</strain>
    </source>
</reference>